<accession>A0A0U0ZR31</accession>
<protein>
    <recommendedName>
        <fullName evidence="1">DUF4326 domain-containing protein</fullName>
    </recommendedName>
</protein>
<evidence type="ECO:0000313" key="2">
    <source>
        <dbReference type="EMBL" id="CPV66503.1"/>
    </source>
</evidence>
<reference evidence="2 3" key="1">
    <citation type="submission" date="2015-03" db="EMBL/GenBank/DDBJ databases">
        <authorList>
            <person name="Murphy D."/>
        </authorList>
    </citation>
    <scope>NUCLEOTIDE SEQUENCE [LARGE SCALE GENOMIC DNA]</scope>
    <source>
        <strain evidence="2 3">PAP088</strain>
    </source>
</reference>
<name>A0A0U0ZR31_9MYCO</name>
<evidence type="ECO:0000313" key="3">
    <source>
        <dbReference type="Proteomes" id="UP000045782"/>
    </source>
</evidence>
<proteinExistence type="predicted"/>
<evidence type="ECO:0000259" key="1">
    <source>
        <dbReference type="Pfam" id="PF14216"/>
    </source>
</evidence>
<dbReference type="AlphaFoldDB" id="A0A0U0ZR31"/>
<dbReference type="InterPro" id="IPR025475">
    <property type="entry name" value="DUF4326"/>
</dbReference>
<dbReference type="Proteomes" id="UP000045782">
    <property type="component" value="Unassembled WGS sequence"/>
</dbReference>
<organism evidence="2 3">
    <name type="scientific">Mycobacteroides abscessus</name>
    <dbReference type="NCBI Taxonomy" id="36809"/>
    <lineage>
        <taxon>Bacteria</taxon>
        <taxon>Bacillati</taxon>
        <taxon>Actinomycetota</taxon>
        <taxon>Actinomycetes</taxon>
        <taxon>Mycobacteriales</taxon>
        <taxon>Mycobacteriaceae</taxon>
        <taxon>Mycobacteroides</taxon>
    </lineage>
</organism>
<feature type="domain" description="DUF4326" evidence="1">
    <location>
        <begin position="2"/>
        <end position="99"/>
    </location>
</feature>
<gene>
    <name evidence="2" type="ORF">ERS075579_04017</name>
</gene>
<sequence>MNPAAVIVSRPYTWGNPYRFGQCHRIHGPSPHWHVYDADHNELPLEPVDRDEALAWSIFLFCEYMKEPGRTQEARTQLRGRDLACWCPLTQVCHGDVLLHIANKATPLDISALITVPSPRAGDDRW</sequence>
<dbReference type="Pfam" id="PF14216">
    <property type="entry name" value="DUF4326"/>
    <property type="match status" value="1"/>
</dbReference>
<dbReference type="EMBL" id="CSWP01000009">
    <property type="protein sequence ID" value="CPV66503.1"/>
    <property type="molecule type" value="Genomic_DNA"/>
</dbReference>